<sequence length="100" mass="11879">IQEIFQFNGKELDQFYTTVRPLNVGSWYILEKVGFEPVQAEVLIDFESKGYDLPSLDNLLKYCEKLEEFIDKLYYNKDIEASKLYIQENDKKFTFCKNAD</sequence>
<organism evidence="1 2">
    <name type="scientific">Racocetra fulgida</name>
    <dbReference type="NCBI Taxonomy" id="60492"/>
    <lineage>
        <taxon>Eukaryota</taxon>
        <taxon>Fungi</taxon>
        <taxon>Fungi incertae sedis</taxon>
        <taxon>Mucoromycota</taxon>
        <taxon>Glomeromycotina</taxon>
        <taxon>Glomeromycetes</taxon>
        <taxon>Diversisporales</taxon>
        <taxon>Gigasporaceae</taxon>
        <taxon>Racocetra</taxon>
    </lineage>
</organism>
<feature type="non-terminal residue" evidence="1">
    <location>
        <position position="100"/>
    </location>
</feature>
<accession>A0A9N9NHG7</accession>
<keyword evidence="2" id="KW-1185">Reference proteome</keyword>
<evidence type="ECO:0000313" key="2">
    <source>
        <dbReference type="Proteomes" id="UP000789396"/>
    </source>
</evidence>
<evidence type="ECO:0000313" key="1">
    <source>
        <dbReference type="EMBL" id="CAG8738193.1"/>
    </source>
</evidence>
<dbReference type="OrthoDB" id="2349932at2759"/>
<dbReference type="AlphaFoldDB" id="A0A9N9NHG7"/>
<dbReference type="Proteomes" id="UP000789396">
    <property type="component" value="Unassembled WGS sequence"/>
</dbReference>
<protein>
    <submittedName>
        <fullName evidence="1">9987_t:CDS:1</fullName>
    </submittedName>
</protein>
<gene>
    <name evidence="1" type="ORF">RFULGI_LOCUS12647</name>
</gene>
<comment type="caution">
    <text evidence="1">The sequence shown here is derived from an EMBL/GenBank/DDBJ whole genome shotgun (WGS) entry which is preliminary data.</text>
</comment>
<reference evidence="1" key="1">
    <citation type="submission" date="2021-06" db="EMBL/GenBank/DDBJ databases">
        <authorList>
            <person name="Kallberg Y."/>
            <person name="Tangrot J."/>
            <person name="Rosling A."/>
        </authorList>
    </citation>
    <scope>NUCLEOTIDE SEQUENCE</scope>
    <source>
        <strain evidence="1">IN212</strain>
    </source>
</reference>
<name>A0A9N9NHG7_9GLOM</name>
<proteinExistence type="predicted"/>
<feature type="non-terminal residue" evidence="1">
    <location>
        <position position="1"/>
    </location>
</feature>
<dbReference type="EMBL" id="CAJVPZ010031006">
    <property type="protein sequence ID" value="CAG8738193.1"/>
    <property type="molecule type" value="Genomic_DNA"/>
</dbReference>